<keyword evidence="1" id="KW-0472">Membrane</keyword>
<dbReference type="EMBL" id="JBEPMO010000023">
    <property type="protein sequence ID" value="MET3732918.1"/>
    <property type="molecule type" value="Genomic_DNA"/>
</dbReference>
<keyword evidence="3" id="KW-1185">Reference proteome</keyword>
<evidence type="ECO:0000313" key="3">
    <source>
        <dbReference type="Proteomes" id="UP001549146"/>
    </source>
</evidence>
<reference evidence="2 3" key="1">
    <citation type="submission" date="2024-06" db="EMBL/GenBank/DDBJ databases">
        <title>Genomic Encyclopedia of Type Strains, Phase IV (KMG-IV): sequencing the most valuable type-strain genomes for metagenomic binning, comparative biology and taxonomic classification.</title>
        <authorList>
            <person name="Goeker M."/>
        </authorList>
    </citation>
    <scope>NUCLEOTIDE SEQUENCE [LARGE SCALE GENOMIC DNA]</scope>
    <source>
        <strain evidence="2 3">DSM 29388</strain>
    </source>
</reference>
<accession>A0ABV2LZG0</accession>
<sequence>MKIKEILKITLTILLLLCLLDWNYGFYEFVRFIGMVGFGILAYQEKDNKNRNWFFIWLISALLINPFLKVSLGREIWNIVDVIWAGLLIYSLFQKHKKVDILEEPTPIIRDPIMKINSKIKENLLINEESPNQEDFTLFHFHRLYYEPPEKIVEIYNNEVEIGLTGEKLQILYLIVFHVIFLEHFEKSPIIIVDNHTIDLKGKIYLTKNSFDYEDKNNLRVIRK</sequence>
<protein>
    <submittedName>
        <fullName evidence="2">Uncharacterized protein</fullName>
    </submittedName>
</protein>
<feature type="transmembrane region" description="Helical" evidence="1">
    <location>
        <begin position="52"/>
        <end position="70"/>
    </location>
</feature>
<organism evidence="2 3">
    <name type="scientific">Moheibacter stercoris</name>
    <dbReference type="NCBI Taxonomy" id="1628251"/>
    <lineage>
        <taxon>Bacteria</taxon>
        <taxon>Pseudomonadati</taxon>
        <taxon>Bacteroidota</taxon>
        <taxon>Flavobacteriia</taxon>
        <taxon>Flavobacteriales</taxon>
        <taxon>Weeksellaceae</taxon>
        <taxon>Moheibacter</taxon>
    </lineage>
</organism>
<evidence type="ECO:0000256" key="1">
    <source>
        <dbReference type="SAM" id="Phobius"/>
    </source>
</evidence>
<dbReference type="Pfam" id="PF20619">
    <property type="entry name" value="DUF6804"/>
    <property type="match status" value="1"/>
</dbReference>
<feature type="transmembrane region" description="Helical" evidence="1">
    <location>
        <begin position="76"/>
        <end position="93"/>
    </location>
</feature>
<gene>
    <name evidence="2" type="ORF">ABID46_002509</name>
</gene>
<dbReference type="InterPro" id="IPR046548">
    <property type="entry name" value="DUF6804"/>
</dbReference>
<dbReference type="Proteomes" id="UP001549146">
    <property type="component" value="Unassembled WGS sequence"/>
</dbReference>
<comment type="caution">
    <text evidence="2">The sequence shown here is derived from an EMBL/GenBank/DDBJ whole genome shotgun (WGS) entry which is preliminary data.</text>
</comment>
<keyword evidence="1" id="KW-1133">Transmembrane helix</keyword>
<dbReference type="RefSeq" id="WP_354510593.1">
    <property type="nucleotide sequence ID" value="NZ_JBEPMO010000023.1"/>
</dbReference>
<proteinExistence type="predicted"/>
<keyword evidence="1" id="KW-0812">Transmembrane</keyword>
<name>A0ABV2LZG0_9FLAO</name>
<evidence type="ECO:0000313" key="2">
    <source>
        <dbReference type="EMBL" id="MET3732918.1"/>
    </source>
</evidence>